<sequence length="63" mass="7411">MDEGVESEERRNRVLVMKDQIKKAIDDHLMDEGVESEERRNRAMMLKEAMQENGFSYMNISSC</sequence>
<gene>
    <name evidence="1" type="ORF">H5410_044653</name>
</gene>
<proteinExistence type="predicted"/>
<protein>
    <submittedName>
        <fullName evidence="1">Uncharacterized protein</fullName>
    </submittedName>
</protein>
<comment type="caution">
    <text evidence="1">The sequence shown here is derived from an EMBL/GenBank/DDBJ whole genome shotgun (WGS) entry which is preliminary data.</text>
</comment>
<organism evidence="1 2">
    <name type="scientific">Solanum commersonii</name>
    <name type="common">Commerson's wild potato</name>
    <name type="synonym">Commerson's nightshade</name>
    <dbReference type="NCBI Taxonomy" id="4109"/>
    <lineage>
        <taxon>Eukaryota</taxon>
        <taxon>Viridiplantae</taxon>
        <taxon>Streptophyta</taxon>
        <taxon>Embryophyta</taxon>
        <taxon>Tracheophyta</taxon>
        <taxon>Spermatophyta</taxon>
        <taxon>Magnoliopsida</taxon>
        <taxon>eudicotyledons</taxon>
        <taxon>Gunneridae</taxon>
        <taxon>Pentapetalae</taxon>
        <taxon>asterids</taxon>
        <taxon>lamiids</taxon>
        <taxon>Solanales</taxon>
        <taxon>Solanaceae</taxon>
        <taxon>Solanoideae</taxon>
        <taxon>Solaneae</taxon>
        <taxon>Solanum</taxon>
    </lineage>
</organism>
<name>A0A9J5X7L4_SOLCO</name>
<dbReference type="EMBL" id="JACXVP010000009">
    <property type="protein sequence ID" value="KAG5584219.1"/>
    <property type="molecule type" value="Genomic_DNA"/>
</dbReference>
<evidence type="ECO:0000313" key="1">
    <source>
        <dbReference type="EMBL" id="KAG5584219.1"/>
    </source>
</evidence>
<accession>A0A9J5X7L4</accession>
<dbReference type="AlphaFoldDB" id="A0A9J5X7L4"/>
<keyword evidence="2" id="KW-1185">Reference proteome</keyword>
<reference evidence="1 2" key="1">
    <citation type="submission" date="2020-09" db="EMBL/GenBank/DDBJ databases">
        <title>De no assembly of potato wild relative species, Solanum commersonii.</title>
        <authorList>
            <person name="Cho K."/>
        </authorList>
    </citation>
    <scope>NUCLEOTIDE SEQUENCE [LARGE SCALE GENOMIC DNA]</scope>
    <source>
        <strain evidence="1">LZ3.2</strain>
        <tissue evidence="1">Leaf</tissue>
    </source>
</reference>
<dbReference type="Proteomes" id="UP000824120">
    <property type="component" value="Chromosome 9"/>
</dbReference>
<evidence type="ECO:0000313" key="2">
    <source>
        <dbReference type="Proteomes" id="UP000824120"/>
    </source>
</evidence>